<keyword evidence="4" id="KW-0596">Phosphopantetheine</keyword>
<evidence type="ECO:0000313" key="13">
    <source>
        <dbReference type="Proteomes" id="UP000198601"/>
    </source>
</evidence>
<dbReference type="OrthoDB" id="9778690at2"/>
<feature type="region of interest" description="Disordered" evidence="9">
    <location>
        <begin position="89"/>
        <end position="116"/>
    </location>
</feature>
<dbReference type="EMBL" id="FMTT01000010">
    <property type="protein sequence ID" value="SCW49881.1"/>
    <property type="molecule type" value="Genomic_DNA"/>
</dbReference>
<evidence type="ECO:0000256" key="1">
    <source>
        <dbReference type="ARBA" id="ARBA00003299"/>
    </source>
</evidence>
<feature type="domain" description="Carrier" evidence="10">
    <location>
        <begin position="5"/>
        <end position="82"/>
    </location>
</feature>
<reference evidence="13" key="1">
    <citation type="submission" date="2016-10" db="EMBL/GenBank/DDBJ databases">
        <authorList>
            <person name="Varghese N."/>
            <person name="Submissions S."/>
        </authorList>
    </citation>
    <scope>NUCLEOTIDE SEQUENCE [LARGE SCALE GENOMIC DNA]</scope>
    <source>
        <strain evidence="13">CGMCC 1.8946</strain>
    </source>
</reference>
<dbReference type="InterPro" id="IPR018201">
    <property type="entry name" value="Ketoacyl_synth_AS"/>
</dbReference>
<dbReference type="CDD" id="cd08953">
    <property type="entry name" value="KR_2_SDR_x"/>
    <property type="match status" value="1"/>
</dbReference>
<evidence type="ECO:0000259" key="11">
    <source>
        <dbReference type="PROSITE" id="PS52004"/>
    </source>
</evidence>
<organism evidence="12 13">
    <name type="scientific">Paenibacillus tianmuensis</name>
    <dbReference type="NCBI Taxonomy" id="624147"/>
    <lineage>
        <taxon>Bacteria</taxon>
        <taxon>Bacillati</taxon>
        <taxon>Bacillota</taxon>
        <taxon>Bacilli</taxon>
        <taxon>Bacillales</taxon>
        <taxon>Paenibacillaceae</taxon>
        <taxon>Paenibacillus</taxon>
    </lineage>
</organism>
<dbReference type="Pfam" id="PF00109">
    <property type="entry name" value="ketoacyl-synt"/>
    <property type="match status" value="2"/>
</dbReference>
<comment type="function">
    <text evidence="1">Involved in some intermediate steps for the synthesis of the antibiotic polyketide bacillaene which is involved in secondary metabolism.</text>
</comment>
<evidence type="ECO:0000256" key="7">
    <source>
        <dbReference type="ARBA" id="ARBA00022679"/>
    </source>
</evidence>
<dbReference type="GO" id="GO:0006633">
    <property type="term" value="P:fatty acid biosynthetic process"/>
    <property type="evidence" value="ECO:0007669"/>
    <property type="project" value="InterPro"/>
</dbReference>
<dbReference type="GO" id="GO:0071770">
    <property type="term" value="P:DIM/DIP cell wall layer assembly"/>
    <property type="evidence" value="ECO:0007669"/>
    <property type="project" value="TreeGrafter"/>
</dbReference>
<feature type="domain" description="Carrier" evidence="10">
    <location>
        <begin position="1411"/>
        <end position="1488"/>
    </location>
</feature>
<dbReference type="Gene3D" id="3.40.47.10">
    <property type="match status" value="2"/>
</dbReference>
<dbReference type="GO" id="GO:0005886">
    <property type="term" value="C:plasma membrane"/>
    <property type="evidence" value="ECO:0007669"/>
    <property type="project" value="TreeGrafter"/>
</dbReference>
<dbReference type="InterPro" id="IPR016039">
    <property type="entry name" value="Thiolase-like"/>
</dbReference>
<dbReference type="PROSITE" id="PS00098">
    <property type="entry name" value="THIOLASE_1"/>
    <property type="match status" value="1"/>
</dbReference>
<keyword evidence="8" id="KW-0677">Repeat</keyword>
<keyword evidence="13" id="KW-1185">Reference proteome</keyword>
<evidence type="ECO:0000256" key="8">
    <source>
        <dbReference type="ARBA" id="ARBA00022737"/>
    </source>
</evidence>
<dbReference type="UniPathway" id="UPA01003"/>
<dbReference type="SMART" id="SM00826">
    <property type="entry name" value="PKS_DH"/>
    <property type="match status" value="1"/>
</dbReference>
<dbReference type="PROSITE" id="PS00606">
    <property type="entry name" value="KS3_1"/>
    <property type="match status" value="2"/>
</dbReference>
<dbReference type="Pfam" id="PF16197">
    <property type="entry name" value="KAsynt_C_assoc"/>
    <property type="match status" value="1"/>
</dbReference>
<comment type="pathway">
    <text evidence="3">Antibiotic biosynthesis; bacillaene biosynthesis.</text>
</comment>
<gene>
    <name evidence="12" type="ORF">SAMN04487970_101017</name>
</gene>
<dbReference type="InterPro" id="IPR036736">
    <property type="entry name" value="ACP-like_sf"/>
</dbReference>
<dbReference type="Gene3D" id="3.10.129.110">
    <property type="entry name" value="Polyketide synthase dehydratase"/>
    <property type="match status" value="1"/>
</dbReference>
<feature type="region of interest" description="Disordered" evidence="9">
    <location>
        <begin position="1385"/>
        <end position="1406"/>
    </location>
</feature>
<evidence type="ECO:0000256" key="6">
    <source>
        <dbReference type="ARBA" id="ARBA00022553"/>
    </source>
</evidence>
<dbReference type="Gene3D" id="3.40.50.1820">
    <property type="entry name" value="alpha/beta hydrolase"/>
    <property type="match status" value="1"/>
</dbReference>
<sequence>MSSGMTRTEIKEILFEIFEQTLGLERTELEQSDTFKEMGIGSLNAVELLEAINVRFDLNLPTSIVFECADLESLAVYMEKQFRTLVQPAKQAQPTVSAPTPTPTPAPTPTPPAREARVETDEIAIIGLSVRSAGASDQEEFWNLIRDGKKCISEVSDPKCLEYIQAHSSNPFPINYGKMDDIDRFDPLFFNISAIEAEKMDVTQRILLEETYKSLEDAGYTPTQLRGQPAGTFIGTAGSSALAQDFSHYSMLGYDISILAARMAYYLDLKGPALAVNTACSSSMVAIDLACQQLKSGEINLAIAGGITVYSHPGSFISMHNAGMLSPNGECRPFDDGANGIVVGDGVGVLILKRLCDAERDNDHIYGIIRGSGTNQDGQTSGITAPSFLAQSQLQESIYRKYEIDVEDIQYIEAHGTGTKLGDPIEIHALNNTFRKFTTQKGFCGIGSLKANIGHTTAAAGVLGVIKVLMSMKHGEMPPSIQYAQGNKHIDFANSPVYVNTARREWTPNRNGKRLAAVNSFGYSGTNAHVVIEDYPNPSRTVAAPINEAMPGLFVLSAQSAESLQANADAALRYLRSHPDVSLPDFLYTYQVARESMAQRLAIVVKDRDQLIGQLERYLAGAGKSGEVFVGTVGKNGSVNGINLADTEEGQALLLSLLHNRKLKTVAELWVNGNRIDWEGLYPAGTVKRLTGLPTYSFAQERYPLPAFEIVQTGFGKQAKSAVNALHPLLHRNTSDLTEMRYSTVFTGEETFLRDRMVPEFALLEMARAAVEQASGALKEGRTRLRLQNIVWESPLAVGADGSQVHIALYPAANGEISFEIYNDEEELHASGSAVLTEDEAPLLDASTLQERGARVTLPMVPSQFLLHPHLPDAVLQGSVPATLQEVAIYAPCPSSMWVVADDGNFTFCDEQGKVCLQISGLQTQKNRPQAVSPSAEPFALMTFEEIWQEQARNNHAPSNLNTLLCFLSNAEAQRAVVEAVQARSPQTQVLFVAQGTSCQQALRSVQEQQGEVDALLYLWPLEDASLVEDTKPILDIVQALATTKLKAKSLMLVGQHRNATERAFLESWIGFERSLGLVLPDTRAAVVMQEAGAVSLQENMHLLLDELNASKIESVLYRNGKRHVCKVQPTRIQAGSSTLLKSGGTYLITGGLGGLGYLFAEHLAGKHPVNLILTGRSALDAAKQAKIEALEKRDSRVFYLQADVCDRTRMEAGLAEARSQFGRVHGVLHAAGLVGAESILDKDDRRFQQVLAPKVKGTLLLDELLQGEPELDFTCYFSSSSAIIGDFGSCDYAIANRFQMAYGELRNGTTFVINWPLWKAGGMHFEKKENTEAYFKTSGQRFLEVEEGLAIFDRILSQNRTQHLVMVGQPSRIERMLGLAKSAAPTPVPVHSGSNTSSGKGRRPEMKGFTLEQCVEWDLKEQISSVLKIPRTKLDVEENLADFGFDSISLAEFAGFLSKHYSIAVTPALFFEHSTIRALSQFYAVTHGEAMRDFYQEQAASAPAIAAAPVAPIVSTPSKRPSRKKTGKARFAAGGAVRSAQEPIAIVGISGRFPQASNVQELWKNIRDGKEAITVVPSDRWDWREEKGMGKWGGFVPDVDRFDPLFFKISPKEAEYIDPKQRLFLQEAWHALEDAGYMGERIRGTACGVYVGVEEGEYGFLVGEDSPLNSNQNATLAARISYALNLKGPNMAITAACSSGLVAIHQACQALRQGECDMALAGGVSLLISPMIHNGMGKLDMLSPDGTCFVFDGRANGLVPSEAVAVVVLKPLSKALEDGDQIYGCIKGSAVNYDGQTNGITAPSPASQAELLHQVYKRFGINPADIQYVLSHSVGSRLGDPIEVQALTNAFRRHTDRTQYCALGSIKPLIGHTFAASGVVSLISMLMAMKERTIPALHNYESSNDYINLTDSPFVFHTKNRSWTTADERPRLGAVSTTGISGTNAHLVVEEYIPAQQEAVDHEPTDAPQIIVLSAKNRERLDEVAAQLLAFLEADESLKLPDIAHTLQVGRDEMEARLAMVVQSRDELMQGLRGYLKKGDVPIALYLGDLNESHSEILDLLAVITGETVLRALLAEGNLGRLALYWAKGGKIPWEALQGGASARRISLPTYPFERRRCWLTAPTIARRELTTQSLPAVAAASASEAVPVCEEQDLAIAEDLQERVIGIISELVGLTPAELKVNKPLDHYGFDSILFMQLLQQIQTQIDPSFSFVKLSECRSMEDLIRELVPNGATRAKPKAEIVSQTPAPPQAPLAAPPAHKPVQTSLSQFPELILLNQATEGRPIFWMHGTAGGVGIYSMIAKVSNRPFYGIQARGWMSNRTPIRGIYAMAAYYVHIIQTVQPEGPYDLGGYSLGGLLAYEVARQLQELGQKVNSIVFLDTLYSDKIYTKTMLPEAMFNRKTAILQSLNMTLLTEIQHEPEKIPTTLIHRDDLDPTLSDEEYSKQLLTLARERGYKRTEDYLNTMIQSSSDVQEAFDRSGFTILPLPNPQEVSAYFFRNKSGSFLGALEPYFKVKTSPVFDQGDYWTEFERQIDDFHLFDIDSSNHMMLLSEPKAAASILAFCQELYSAFGLEPTFLETFAHEHRSLVGTTS</sequence>
<dbReference type="SMART" id="SM00825">
    <property type="entry name" value="PKS_KS"/>
    <property type="match status" value="2"/>
</dbReference>
<dbReference type="InterPro" id="IPR020807">
    <property type="entry name" value="PKS_DH"/>
</dbReference>
<dbReference type="PANTHER" id="PTHR43775">
    <property type="entry name" value="FATTY ACID SYNTHASE"/>
    <property type="match status" value="1"/>
</dbReference>
<proteinExistence type="predicted"/>
<feature type="domain" description="Ketosynthase family 3 (KS3)" evidence="11">
    <location>
        <begin position="120"/>
        <end position="534"/>
    </location>
</feature>
<name>A0A1G4QZR3_9BACL</name>
<dbReference type="InterPro" id="IPR001031">
    <property type="entry name" value="Thioesterase"/>
</dbReference>
<dbReference type="RefSeq" id="WP_090670115.1">
    <property type="nucleotide sequence ID" value="NZ_FMTT01000010.1"/>
</dbReference>
<feature type="compositionally biased region" description="Pro residues" evidence="9">
    <location>
        <begin position="100"/>
        <end position="112"/>
    </location>
</feature>
<dbReference type="Proteomes" id="UP000198601">
    <property type="component" value="Unassembled WGS sequence"/>
</dbReference>
<dbReference type="InterPro" id="IPR006162">
    <property type="entry name" value="Ppantetheine_attach_site"/>
</dbReference>
<dbReference type="InterPro" id="IPR020615">
    <property type="entry name" value="Thiolase_acyl_enz_int_AS"/>
</dbReference>
<dbReference type="InterPro" id="IPR013968">
    <property type="entry name" value="PKS_KR"/>
</dbReference>
<comment type="subcellular location">
    <subcellularLocation>
        <location evidence="2">Cytoplasm</location>
    </subcellularLocation>
</comment>
<dbReference type="PROSITE" id="PS00012">
    <property type="entry name" value="PHOSPHOPANTETHEINE"/>
    <property type="match status" value="1"/>
</dbReference>
<evidence type="ECO:0000256" key="9">
    <source>
        <dbReference type="SAM" id="MobiDB-lite"/>
    </source>
</evidence>
<dbReference type="STRING" id="624147.SAMN04487970_101017"/>
<dbReference type="SMART" id="SM00823">
    <property type="entry name" value="PKS_PP"/>
    <property type="match status" value="2"/>
</dbReference>
<dbReference type="Gene3D" id="1.10.1200.10">
    <property type="entry name" value="ACP-like"/>
    <property type="match status" value="3"/>
</dbReference>
<dbReference type="Pfam" id="PF00975">
    <property type="entry name" value="Thioesterase"/>
    <property type="match status" value="1"/>
</dbReference>
<keyword evidence="7 12" id="KW-0808">Transferase</keyword>
<dbReference type="Pfam" id="PF02801">
    <property type="entry name" value="Ketoacyl-synt_C"/>
    <property type="match status" value="2"/>
</dbReference>
<dbReference type="CDD" id="cd00833">
    <property type="entry name" value="PKS"/>
    <property type="match status" value="2"/>
</dbReference>
<dbReference type="SMART" id="SM00822">
    <property type="entry name" value="PKS_KR"/>
    <property type="match status" value="1"/>
</dbReference>
<evidence type="ECO:0000256" key="4">
    <source>
        <dbReference type="ARBA" id="ARBA00022450"/>
    </source>
</evidence>
<dbReference type="PROSITE" id="PS52004">
    <property type="entry name" value="KS3_2"/>
    <property type="match status" value="2"/>
</dbReference>
<dbReference type="InterPro" id="IPR029058">
    <property type="entry name" value="AB_hydrolase_fold"/>
</dbReference>
<keyword evidence="5" id="KW-0963">Cytoplasm</keyword>
<dbReference type="InterPro" id="IPR020841">
    <property type="entry name" value="PKS_Beta-ketoAc_synthase_dom"/>
</dbReference>
<dbReference type="InterPro" id="IPR057326">
    <property type="entry name" value="KR_dom"/>
</dbReference>
<keyword evidence="6" id="KW-0597">Phosphoprotein</keyword>
<dbReference type="SMART" id="SM01294">
    <property type="entry name" value="PKS_PP_betabranch"/>
    <property type="match status" value="1"/>
</dbReference>
<dbReference type="Pfam" id="PF08659">
    <property type="entry name" value="KR"/>
    <property type="match status" value="1"/>
</dbReference>
<dbReference type="InterPro" id="IPR014030">
    <property type="entry name" value="Ketoacyl_synth_N"/>
</dbReference>
<feature type="domain" description="Ketosynthase family 3 (KS3)" evidence="11">
    <location>
        <begin position="1542"/>
        <end position="1952"/>
    </location>
</feature>
<feature type="domain" description="Carrier" evidence="10">
    <location>
        <begin position="2160"/>
        <end position="2234"/>
    </location>
</feature>
<dbReference type="SUPFAM" id="SSF51735">
    <property type="entry name" value="NAD(P)-binding Rossmann-fold domains"/>
    <property type="match status" value="1"/>
</dbReference>
<dbReference type="GO" id="GO:0004312">
    <property type="term" value="F:fatty acid synthase activity"/>
    <property type="evidence" value="ECO:0007669"/>
    <property type="project" value="TreeGrafter"/>
</dbReference>
<evidence type="ECO:0000256" key="3">
    <source>
        <dbReference type="ARBA" id="ARBA00004789"/>
    </source>
</evidence>
<dbReference type="InterPro" id="IPR014031">
    <property type="entry name" value="Ketoacyl_synth_C"/>
</dbReference>
<dbReference type="InterPro" id="IPR020806">
    <property type="entry name" value="PKS_PP-bd"/>
</dbReference>
<accession>A0A1G4QZR3</accession>
<dbReference type="Gene3D" id="1.10.1240.100">
    <property type="match status" value="2"/>
</dbReference>
<dbReference type="PROSITE" id="PS50075">
    <property type="entry name" value="CARRIER"/>
    <property type="match status" value="3"/>
</dbReference>
<dbReference type="InterPro" id="IPR036291">
    <property type="entry name" value="NAD(P)-bd_dom_sf"/>
</dbReference>
<dbReference type="GO" id="GO:0005737">
    <property type="term" value="C:cytoplasm"/>
    <property type="evidence" value="ECO:0007669"/>
    <property type="project" value="UniProtKB-SubCell"/>
</dbReference>
<evidence type="ECO:0000259" key="10">
    <source>
        <dbReference type="PROSITE" id="PS50075"/>
    </source>
</evidence>
<dbReference type="InterPro" id="IPR054514">
    <property type="entry name" value="RhiE-like_linker"/>
</dbReference>
<dbReference type="InterPro" id="IPR009081">
    <property type="entry name" value="PP-bd_ACP"/>
</dbReference>
<dbReference type="Pfam" id="PF22336">
    <property type="entry name" value="RhiE-like_linker"/>
    <property type="match status" value="1"/>
</dbReference>
<evidence type="ECO:0000256" key="2">
    <source>
        <dbReference type="ARBA" id="ARBA00004496"/>
    </source>
</evidence>
<dbReference type="SUPFAM" id="SSF47336">
    <property type="entry name" value="ACP-like"/>
    <property type="match status" value="3"/>
</dbReference>
<dbReference type="GO" id="GO:0031177">
    <property type="term" value="F:phosphopantetheine binding"/>
    <property type="evidence" value="ECO:0007669"/>
    <property type="project" value="InterPro"/>
</dbReference>
<evidence type="ECO:0000313" key="12">
    <source>
        <dbReference type="EMBL" id="SCW49881.1"/>
    </source>
</evidence>
<dbReference type="SUPFAM" id="SSF53474">
    <property type="entry name" value="alpha/beta-Hydrolases"/>
    <property type="match status" value="1"/>
</dbReference>
<dbReference type="Gene3D" id="3.40.50.720">
    <property type="entry name" value="NAD(P)-binding Rossmann-like Domain"/>
    <property type="match status" value="1"/>
</dbReference>
<dbReference type="Gene3D" id="3.10.129.10">
    <property type="entry name" value="Hotdog Thioesterase"/>
    <property type="match status" value="1"/>
</dbReference>
<dbReference type="Pfam" id="PF21089">
    <property type="entry name" value="PKS_DH_N"/>
    <property type="match status" value="1"/>
</dbReference>
<dbReference type="InterPro" id="IPR042104">
    <property type="entry name" value="PKS_dehydratase_sf"/>
</dbReference>
<dbReference type="Pfam" id="PF00550">
    <property type="entry name" value="PP-binding"/>
    <property type="match status" value="3"/>
</dbReference>
<dbReference type="InterPro" id="IPR032821">
    <property type="entry name" value="PKS_assoc"/>
</dbReference>
<evidence type="ECO:0000256" key="5">
    <source>
        <dbReference type="ARBA" id="ARBA00022490"/>
    </source>
</evidence>
<dbReference type="PANTHER" id="PTHR43775:SF37">
    <property type="entry name" value="SI:DKEY-61P9.11"/>
    <property type="match status" value="1"/>
</dbReference>
<protein>
    <submittedName>
        <fullName evidence="12">Acyl transferase domain-containing protein</fullName>
    </submittedName>
</protein>
<dbReference type="SUPFAM" id="SSF53901">
    <property type="entry name" value="Thiolase-like"/>
    <property type="match status" value="2"/>
</dbReference>
<dbReference type="InterPro" id="IPR049552">
    <property type="entry name" value="PKS_DH_N"/>
</dbReference>
<dbReference type="GO" id="GO:0004315">
    <property type="term" value="F:3-oxoacyl-[acyl-carrier-protein] synthase activity"/>
    <property type="evidence" value="ECO:0007669"/>
    <property type="project" value="InterPro"/>
</dbReference>
<dbReference type="InterPro" id="IPR050091">
    <property type="entry name" value="PKS_NRPS_Biosynth_Enz"/>
</dbReference>